<gene>
    <name evidence="2" type="ORF">DR999_PMT19052</name>
</gene>
<keyword evidence="3" id="KW-1185">Reference proteome</keyword>
<dbReference type="EMBL" id="QXTE01000358">
    <property type="protein sequence ID" value="TFJ98954.1"/>
    <property type="molecule type" value="Genomic_DNA"/>
</dbReference>
<reference evidence="2 3" key="2">
    <citation type="submission" date="2019-04" db="EMBL/GenBank/DDBJ databases">
        <title>The genome sequence of big-headed turtle.</title>
        <authorList>
            <person name="Gong S."/>
        </authorList>
    </citation>
    <scope>NUCLEOTIDE SEQUENCE [LARGE SCALE GENOMIC DNA]</scope>
    <source>
        <strain evidence="2">DO16091913</strain>
        <tissue evidence="2">Muscle</tissue>
    </source>
</reference>
<dbReference type="InterPro" id="IPR031529">
    <property type="entry name" value="IHO1"/>
</dbReference>
<protein>
    <submittedName>
        <fullName evidence="2">Interferon-inducible GTPase 5-like</fullName>
    </submittedName>
</protein>
<accession>A0A4D9DPE3</accession>
<organism evidence="2 3">
    <name type="scientific">Platysternon megacephalum</name>
    <name type="common">big-headed turtle</name>
    <dbReference type="NCBI Taxonomy" id="55544"/>
    <lineage>
        <taxon>Eukaryota</taxon>
        <taxon>Metazoa</taxon>
        <taxon>Chordata</taxon>
        <taxon>Craniata</taxon>
        <taxon>Vertebrata</taxon>
        <taxon>Euteleostomi</taxon>
        <taxon>Archelosauria</taxon>
        <taxon>Testudinata</taxon>
        <taxon>Testudines</taxon>
        <taxon>Cryptodira</taxon>
        <taxon>Durocryptodira</taxon>
        <taxon>Testudinoidea</taxon>
        <taxon>Platysternidae</taxon>
        <taxon>Platysternon</taxon>
    </lineage>
</organism>
<dbReference type="STRING" id="55544.A0A4D9DPE3"/>
<feature type="compositionally biased region" description="Low complexity" evidence="1">
    <location>
        <begin position="13"/>
        <end position="36"/>
    </location>
</feature>
<feature type="compositionally biased region" description="Low complexity" evidence="1">
    <location>
        <begin position="62"/>
        <end position="78"/>
    </location>
</feature>
<dbReference type="Proteomes" id="UP000297703">
    <property type="component" value="Unassembled WGS sequence"/>
</dbReference>
<feature type="compositionally biased region" description="Polar residues" evidence="1">
    <location>
        <begin position="535"/>
        <end position="546"/>
    </location>
</feature>
<evidence type="ECO:0000313" key="2">
    <source>
        <dbReference type="EMBL" id="TFJ98954.1"/>
    </source>
</evidence>
<evidence type="ECO:0000256" key="1">
    <source>
        <dbReference type="SAM" id="MobiDB-lite"/>
    </source>
</evidence>
<evidence type="ECO:0000313" key="3">
    <source>
        <dbReference type="Proteomes" id="UP000297703"/>
    </source>
</evidence>
<dbReference type="GO" id="GO:0006310">
    <property type="term" value="P:DNA recombination"/>
    <property type="evidence" value="ECO:0007669"/>
    <property type="project" value="InterPro"/>
</dbReference>
<dbReference type="GO" id="GO:0042138">
    <property type="term" value="P:meiotic DNA double-strand break formation"/>
    <property type="evidence" value="ECO:0007669"/>
    <property type="project" value="InterPro"/>
</dbReference>
<dbReference type="PANTHER" id="PTHR35662:SF1">
    <property type="entry name" value="INTERACTOR OF HORMAD1 PROTEIN 1"/>
    <property type="match status" value="1"/>
</dbReference>
<feature type="compositionally biased region" description="Basic residues" evidence="1">
    <location>
        <begin position="468"/>
        <end position="492"/>
    </location>
</feature>
<comment type="caution">
    <text evidence="2">The sequence shown here is derived from an EMBL/GenBank/DDBJ whole genome shotgun (WGS) entry which is preliminary data.</text>
</comment>
<feature type="region of interest" description="Disordered" evidence="1">
    <location>
        <begin position="468"/>
        <end position="559"/>
    </location>
</feature>
<sequence length="652" mass="73383">MNVNVRNIKEMFSTRTTTRTNKSSSRSSAPSDYSSLSDSQFLFGSQFCPENSQSAPVPLECSAQSRQQKNSQQNSQDSEPSIFTKYQTKPQLFGGDEKEKGSFDFGVGKLKNVLEQFEVNKKKIKDKHDSEVLSTFISSVKESIQGLQTCLDKFEESLDSRNKSILDGLEAISKTLQETAQSHYESVLNALTDKSQIEQILLEMERRLAAKDMEILDVKSNLQLLKESLELLTSQQNKQHQKLCEQLNHLPFPHILAELQTFISTPRFPSCIKDNASQTSPDISQDLCLISQEKTCGQCHQTMRVCRTSSFQTQPCTMTMANRHGDSHMKNHIAKDDTNRTDLNTVAGREVNLTTTALQGKENMTIQEMKSALEKQPSANNPPCACCSNTDVFGDSHEKHQLLTQEIPQATPLRTVIGKDSKGIKTVTPSQQNQSQLCQLPVQNNMAGQRDKDFATDNMMHITVVGNRLKKEKSKKTRRSKLTVRKRMYVAKKKGDLSKCPDSGLKKKMTSRWMESEDSRKNYSPTDTVTHHSENSGPGSSAPSHQKLSRAQHRKKENSLPVLHCHENLERLAAKRKGILENKRRVDICNTKGTLCFWDCSPRESDIEGEKQMSWFSLPSTMASNKSCLSFAPAQHKNTAFCSLVFDSDYSD</sequence>
<dbReference type="AlphaFoldDB" id="A0A4D9DPE3"/>
<feature type="compositionally biased region" description="Basic residues" evidence="1">
    <location>
        <begin position="547"/>
        <end position="556"/>
    </location>
</feature>
<dbReference type="OrthoDB" id="10066605at2759"/>
<dbReference type="Pfam" id="PF15771">
    <property type="entry name" value="IHO1"/>
    <property type="match status" value="1"/>
</dbReference>
<reference evidence="2 3" key="1">
    <citation type="submission" date="2019-04" db="EMBL/GenBank/DDBJ databases">
        <title>Draft genome of the big-headed turtle Platysternon megacephalum.</title>
        <authorList>
            <person name="Gong S."/>
        </authorList>
    </citation>
    <scope>NUCLEOTIDE SEQUENCE [LARGE SCALE GENOMIC DNA]</scope>
    <source>
        <strain evidence="2">DO16091913</strain>
        <tissue evidence="2">Muscle</tissue>
    </source>
</reference>
<feature type="region of interest" description="Disordered" evidence="1">
    <location>
        <begin position="1"/>
        <end position="36"/>
    </location>
</feature>
<dbReference type="PANTHER" id="PTHR35662">
    <property type="entry name" value="INTERACTOR OF HORMAD1 PROTEIN 1"/>
    <property type="match status" value="1"/>
</dbReference>
<proteinExistence type="predicted"/>
<dbReference type="GO" id="GO:0000794">
    <property type="term" value="C:condensed nuclear chromosome"/>
    <property type="evidence" value="ECO:0007669"/>
    <property type="project" value="TreeGrafter"/>
</dbReference>
<name>A0A4D9DPE3_9SAUR</name>
<dbReference type="GO" id="GO:0007129">
    <property type="term" value="P:homologous chromosome pairing at meiosis"/>
    <property type="evidence" value="ECO:0007669"/>
    <property type="project" value="TreeGrafter"/>
</dbReference>
<feature type="region of interest" description="Disordered" evidence="1">
    <location>
        <begin position="54"/>
        <end position="82"/>
    </location>
</feature>